<feature type="region of interest" description="Disordered" evidence="1">
    <location>
        <begin position="24"/>
        <end position="91"/>
    </location>
</feature>
<sequence>MPALPRRRLLQGAVALATGLAGCSDLTTETESVPGDRPPEHVARDPDRVRLRTSGRPRSPVWLPRDDALRSTGDADSTDESATSAPDAARRTGLVATRATADRLEFADVDGADAARAFVADTDFGRATLYFDTRRLGACYTAELCSVAWSDTEIEVEYGYDYRDADVPCQTDDSDAVAWLIRVPVALEPDAVTNRGSSSSDDGCDYPEYLRIANANSAGTTATGNETTPTATRRTPTRRTPAREETATVERQTEISKTTTGKLQRYTDRSTTEERR</sequence>
<feature type="compositionally biased region" description="Basic and acidic residues" evidence="1">
    <location>
        <begin position="37"/>
        <end position="50"/>
    </location>
</feature>
<dbReference type="GeneID" id="72187454"/>
<dbReference type="PROSITE" id="PS51257">
    <property type="entry name" value="PROKAR_LIPOPROTEIN"/>
    <property type="match status" value="1"/>
</dbReference>
<dbReference type="RefSeq" id="WP_248652401.1">
    <property type="nucleotide sequence ID" value="NZ_CP096660.1"/>
</dbReference>
<gene>
    <name evidence="2" type="ORF">M0R89_19605</name>
</gene>
<keyword evidence="3" id="KW-1185">Reference proteome</keyword>
<keyword evidence="2" id="KW-0614">Plasmid</keyword>
<feature type="compositionally biased region" description="Basic and acidic residues" evidence="1">
    <location>
        <begin position="241"/>
        <end position="254"/>
    </location>
</feature>
<reference evidence="2 3" key="1">
    <citation type="submission" date="2022-04" db="EMBL/GenBank/DDBJ databases">
        <title>Diverse halophilic archaea isolated from saline environments.</title>
        <authorList>
            <person name="Cui H.-L."/>
        </authorList>
    </citation>
    <scope>NUCLEOTIDE SEQUENCE [LARGE SCALE GENOMIC DNA]</scope>
    <source>
        <strain evidence="2 3">XZYJT49</strain>
        <plasmid evidence="2 3">unnamed1</plasmid>
    </source>
</reference>
<evidence type="ECO:0000313" key="3">
    <source>
        <dbReference type="Proteomes" id="UP000830729"/>
    </source>
</evidence>
<protein>
    <recommendedName>
        <fullName evidence="4">Lipoprotein</fullName>
    </recommendedName>
</protein>
<evidence type="ECO:0008006" key="4">
    <source>
        <dbReference type="Google" id="ProtNLM"/>
    </source>
</evidence>
<dbReference type="EMBL" id="CP096660">
    <property type="protein sequence ID" value="UPV76368.1"/>
    <property type="molecule type" value="Genomic_DNA"/>
</dbReference>
<feature type="compositionally biased region" description="Basic and acidic residues" evidence="1">
    <location>
        <begin position="265"/>
        <end position="276"/>
    </location>
</feature>
<evidence type="ECO:0000313" key="2">
    <source>
        <dbReference type="EMBL" id="UPV76368.1"/>
    </source>
</evidence>
<feature type="region of interest" description="Disordered" evidence="1">
    <location>
        <begin position="215"/>
        <end position="276"/>
    </location>
</feature>
<proteinExistence type="predicted"/>
<dbReference type="KEGG" id="halx:M0R89_19605"/>
<feature type="compositionally biased region" description="Low complexity" evidence="1">
    <location>
        <begin position="215"/>
        <end position="234"/>
    </location>
</feature>
<dbReference type="Proteomes" id="UP000830729">
    <property type="component" value="Plasmid unnamed1"/>
</dbReference>
<geneLocation type="plasmid" evidence="2 3">
    <name>unnamed1</name>
</geneLocation>
<accession>A0A8U0HZK4</accession>
<organism evidence="2 3">
    <name type="scientific">Halorussus limi</name>
    <dbReference type="NCBI Taxonomy" id="2938695"/>
    <lineage>
        <taxon>Archaea</taxon>
        <taxon>Methanobacteriati</taxon>
        <taxon>Methanobacteriota</taxon>
        <taxon>Stenosarchaea group</taxon>
        <taxon>Halobacteria</taxon>
        <taxon>Halobacteriales</taxon>
        <taxon>Haladaptataceae</taxon>
        <taxon>Halorussus</taxon>
    </lineage>
</organism>
<evidence type="ECO:0000256" key="1">
    <source>
        <dbReference type="SAM" id="MobiDB-lite"/>
    </source>
</evidence>
<dbReference type="AlphaFoldDB" id="A0A8U0HZK4"/>
<name>A0A8U0HZK4_9EURY</name>